<name>A0A2P5EYI9_TREOI</name>
<evidence type="ECO:0000256" key="1">
    <source>
        <dbReference type="SAM" id="MobiDB-lite"/>
    </source>
</evidence>
<proteinExistence type="predicted"/>
<protein>
    <submittedName>
        <fullName evidence="2">Uncharacterized protein</fullName>
    </submittedName>
</protein>
<dbReference type="OrthoDB" id="10468762at2759"/>
<dbReference type="InParanoid" id="A0A2P5EYI9"/>
<sequence>MLINWRPFSKSNLNPGRNNLTVEHPSLEEPDFENPDPCASNHNRPQTSRPIHQRSQRAKFRLGFIVEFSTENEFELGIEVSFASTEVLNGKCEL</sequence>
<keyword evidence="3" id="KW-1185">Reference proteome</keyword>
<feature type="compositionally biased region" description="Polar residues" evidence="1">
    <location>
        <begin position="40"/>
        <end position="50"/>
    </location>
</feature>
<comment type="caution">
    <text evidence="2">The sequence shown here is derived from an EMBL/GenBank/DDBJ whole genome shotgun (WGS) entry which is preliminary data.</text>
</comment>
<gene>
    <name evidence="2" type="ORF">TorRG33x02_136620</name>
</gene>
<dbReference type="EMBL" id="JXTC01000082">
    <property type="protein sequence ID" value="PON90607.1"/>
    <property type="molecule type" value="Genomic_DNA"/>
</dbReference>
<accession>A0A2P5EYI9</accession>
<organism evidence="2 3">
    <name type="scientific">Trema orientale</name>
    <name type="common">Charcoal tree</name>
    <name type="synonym">Celtis orientalis</name>
    <dbReference type="NCBI Taxonomy" id="63057"/>
    <lineage>
        <taxon>Eukaryota</taxon>
        <taxon>Viridiplantae</taxon>
        <taxon>Streptophyta</taxon>
        <taxon>Embryophyta</taxon>
        <taxon>Tracheophyta</taxon>
        <taxon>Spermatophyta</taxon>
        <taxon>Magnoliopsida</taxon>
        <taxon>eudicotyledons</taxon>
        <taxon>Gunneridae</taxon>
        <taxon>Pentapetalae</taxon>
        <taxon>rosids</taxon>
        <taxon>fabids</taxon>
        <taxon>Rosales</taxon>
        <taxon>Cannabaceae</taxon>
        <taxon>Trema</taxon>
    </lineage>
</organism>
<feature type="region of interest" description="Disordered" evidence="1">
    <location>
        <begin position="1"/>
        <end position="55"/>
    </location>
</feature>
<dbReference type="Proteomes" id="UP000237000">
    <property type="component" value="Unassembled WGS sequence"/>
</dbReference>
<dbReference type="AlphaFoldDB" id="A0A2P5EYI9"/>
<reference evidence="3" key="1">
    <citation type="submission" date="2016-06" db="EMBL/GenBank/DDBJ databases">
        <title>Parallel loss of symbiosis genes in relatives of nitrogen-fixing non-legume Parasponia.</title>
        <authorList>
            <person name="Van Velzen R."/>
            <person name="Holmer R."/>
            <person name="Bu F."/>
            <person name="Rutten L."/>
            <person name="Van Zeijl A."/>
            <person name="Liu W."/>
            <person name="Santuari L."/>
            <person name="Cao Q."/>
            <person name="Sharma T."/>
            <person name="Shen D."/>
            <person name="Roswanjaya Y."/>
            <person name="Wardhani T."/>
            <person name="Kalhor M.S."/>
            <person name="Jansen J."/>
            <person name="Van den Hoogen J."/>
            <person name="Gungor B."/>
            <person name="Hartog M."/>
            <person name="Hontelez J."/>
            <person name="Verver J."/>
            <person name="Yang W.-C."/>
            <person name="Schijlen E."/>
            <person name="Repin R."/>
            <person name="Schilthuizen M."/>
            <person name="Schranz E."/>
            <person name="Heidstra R."/>
            <person name="Miyata K."/>
            <person name="Fedorova E."/>
            <person name="Kohlen W."/>
            <person name="Bisseling T."/>
            <person name="Smit S."/>
            <person name="Geurts R."/>
        </authorList>
    </citation>
    <scope>NUCLEOTIDE SEQUENCE [LARGE SCALE GENOMIC DNA]</scope>
    <source>
        <strain evidence="3">cv. RG33-2</strain>
    </source>
</reference>
<feature type="compositionally biased region" description="Polar residues" evidence="1">
    <location>
        <begin position="9"/>
        <end position="21"/>
    </location>
</feature>
<evidence type="ECO:0000313" key="2">
    <source>
        <dbReference type="EMBL" id="PON90607.1"/>
    </source>
</evidence>
<evidence type="ECO:0000313" key="3">
    <source>
        <dbReference type="Proteomes" id="UP000237000"/>
    </source>
</evidence>